<dbReference type="Pfam" id="PF00773">
    <property type="entry name" value="RNB"/>
    <property type="match status" value="1"/>
</dbReference>
<dbReference type="GO" id="GO:0006402">
    <property type="term" value="P:mRNA catabolic process"/>
    <property type="evidence" value="ECO:0007669"/>
    <property type="project" value="TreeGrafter"/>
</dbReference>
<dbReference type="SUPFAM" id="SSF50249">
    <property type="entry name" value="Nucleic acid-binding proteins"/>
    <property type="match status" value="2"/>
</dbReference>
<proteinExistence type="predicted"/>
<dbReference type="InterPro" id="IPR012340">
    <property type="entry name" value="NA-bd_OB-fold"/>
</dbReference>
<dbReference type="SMART" id="SM00955">
    <property type="entry name" value="RNB"/>
    <property type="match status" value="1"/>
</dbReference>
<keyword evidence="3" id="KW-1185">Reference proteome</keyword>
<accession>A0A2S0ME91</accession>
<evidence type="ECO:0000313" key="2">
    <source>
        <dbReference type="EMBL" id="AVO34214.1"/>
    </source>
</evidence>
<name>A0A2S0ME91_9BURK</name>
<dbReference type="InterPro" id="IPR050180">
    <property type="entry name" value="RNR_Ribonuclease"/>
</dbReference>
<dbReference type="EMBL" id="CP027666">
    <property type="protein sequence ID" value="AVO34214.1"/>
    <property type="molecule type" value="Genomic_DNA"/>
</dbReference>
<dbReference type="GO" id="GO:0005829">
    <property type="term" value="C:cytosol"/>
    <property type="evidence" value="ECO:0007669"/>
    <property type="project" value="TreeGrafter"/>
</dbReference>
<dbReference type="InterPro" id="IPR003029">
    <property type="entry name" value="S1_domain"/>
</dbReference>
<sequence>MSPLHPHQRQELAELAGIAMRERGLQPEFGRATLDQLSAIDTPSDEQGPGIADMTALRWCSIDNDDSRDLDQLTASQVLPSGDVRILVSVADVDALVQAHTPIDQHAEANTTSVYTSAIVFPMLPEKLSTDFTSLNPHRVRVALVVEMDFAPDGALRRSHITRARVRNQAKLAYDSVAAWLDGDGRLPEAAAQVGGLADDLRTQDSVAQQLRARRREQGSLEFQTLQPRAEFDGDRVVAIRQQVQNRARQLIEEFMVATNGVVARFLAERHRASLRRVVRSPERWARIAEVAAERGWELPAEADSAALEQFLVAERRRDPERFPDLSLTIVKLLGRGEYVVEVPGGPRIGHFGLAVRDYSHSTAPNRRFPDLITGRLLKAALADARPPYSHAELERLAVHCTRQEDAANKVERQLRKSEAALLLEQRIGDVFDGVVTGVSKGNNWVRVFSPPAEGKLAVGRGGAVKVGDKVRVKLLSTNVERGFIDFGLLA</sequence>
<evidence type="ECO:0000313" key="3">
    <source>
        <dbReference type="Proteomes" id="UP000239709"/>
    </source>
</evidence>
<dbReference type="RefSeq" id="WP_106702769.1">
    <property type="nucleotide sequence ID" value="NZ_CP027666.1"/>
</dbReference>
<dbReference type="InterPro" id="IPR001900">
    <property type="entry name" value="RNase_II/R"/>
</dbReference>
<dbReference type="InterPro" id="IPR040596">
    <property type="entry name" value="RNase_II_C_S1"/>
</dbReference>
<dbReference type="GO" id="GO:0003723">
    <property type="term" value="F:RNA binding"/>
    <property type="evidence" value="ECO:0007669"/>
    <property type="project" value="InterPro"/>
</dbReference>
<dbReference type="GO" id="GO:0004540">
    <property type="term" value="F:RNA nuclease activity"/>
    <property type="evidence" value="ECO:0007669"/>
    <property type="project" value="InterPro"/>
</dbReference>
<organism evidence="2 3">
    <name type="scientific">Ottowia oryzae</name>
    <dbReference type="NCBI Taxonomy" id="2109914"/>
    <lineage>
        <taxon>Bacteria</taxon>
        <taxon>Pseudomonadati</taxon>
        <taxon>Pseudomonadota</taxon>
        <taxon>Betaproteobacteria</taxon>
        <taxon>Burkholderiales</taxon>
        <taxon>Comamonadaceae</taxon>
        <taxon>Ottowia</taxon>
    </lineage>
</organism>
<dbReference type="PROSITE" id="PS50126">
    <property type="entry name" value="S1"/>
    <property type="match status" value="1"/>
</dbReference>
<evidence type="ECO:0000259" key="1">
    <source>
        <dbReference type="PROSITE" id="PS50126"/>
    </source>
</evidence>
<feature type="domain" description="S1 motif" evidence="1">
    <location>
        <begin position="429"/>
        <end position="490"/>
    </location>
</feature>
<protein>
    <submittedName>
        <fullName evidence="2">Ribonuclease II</fullName>
    </submittedName>
</protein>
<dbReference type="PANTHER" id="PTHR23355">
    <property type="entry name" value="RIBONUCLEASE"/>
    <property type="match status" value="1"/>
</dbReference>
<dbReference type="OrthoDB" id="9764149at2"/>
<gene>
    <name evidence="2" type="ORF">C6570_08165</name>
</gene>
<reference evidence="2 3" key="1">
    <citation type="submission" date="2018-03" db="EMBL/GenBank/DDBJ databases">
        <title>Genome sequencing of Ottowia sp.</title>
        <authorList>
            <person name="Kim S.-J."/>
            <person name="Heo J."/>
            <person name="Kwon S.-W."/>
        </authorList>
    </citation>
    <scope>NUCLEOTIDE SEQUENCE [LARGE SCALE GENOMIC DNA]</scope>
    <source>
        <strain evidence="2 3">KADR8-3</strain>
    </source>
</reference>
<dbReference type="AlphaFoldDB" id="A0A2S0ME91"/>
<dbReference type="Pfam" id="PF18614">
    <property type="entry name" value="RNase_II_C_S1"/>
    <property type="match status" value="1"/>
</dbReference>
<dbReference type="Proteomes" id="UP000239709">
    <property type="component" value="Chromosome"/>
</dbReference>
<dbReference type="KEGG" id="otk:C6570_08165"/>
<dbReference type="PANTHER" id="PTHR23355:SF9">
    <property type="entry name" value="DIS3-LIKE EXONUCLEASE 2"/>
    <property type="match status" value="1"/>
</dbReference>